<dbReference type="GO" id="GO:0004222">
    <property type="term" value="F:metalloendopeptidase activity"/>
    <property type="evidence" value="ECO:0007669"/>
    <property type="project" value="TreeGrafter"/>
</dbReference>
<protein>
    <recommendedName>
        <fullName evidence="3">M23ase beta-sheet core domain-containing protein</fullName>
    </recommendedName>
</protein>
<dbReference type="FunCoup" id="A0A1B1YR60">
    <property type="interactions" value="97"/>
</dbReference>
<accession>A0A1B1YR60</accession>
<evidence type="ECO:0000259" key="3">
    <source>
        <dbReference type="Pfam" id="PF01551"/>
    </source>
</evidence>
<dbReference type="FunFam" id="2.70.70.10:FF:000003">
    <property type="entry name" value="Murein hydrolase activator EnvC"/>
    <property type="match status" value="1"/>
</dbReference>
<dbReference type="KEGG" id="gbi:PG2T_02900"/>
<proteinExistence type="predicted"/>
<evidence type="ECO:0000256" key="1">
    <source>
        <dbReference type="SAM" id="Coils"/>
    </source>
</evidence>
<dbReference type="Gene3D" id="2.70.70.10">
    <property type="entry name" value="Glucose Permease (Domain IIA)"/>
    <property type="match status" value="1"/>
</dbReference>
<dbReference type="EMBL" id="CP014671">
    <property type="protein sequence ID" value="ANX03241.1"/>
    <property type="molecule type" value="Genomic_DNA"/>
</dbReference>
<feature type="domain" description="M23ase beta-sheet core" evidence="3">
    <location>
        <begin position="343"/>
        <end position="434"/>
    </location>
</feature>
<reference evidence="5" key="1">
    <citation type="submission" date="2016-03" db="EMBL/GenBank/DDBJ databases">
        <title>Complete genome sequence of Solimmundus cernigliae, representing a novel lineage of polycyclic aromatic hydrocarbon degraders within the Gammaproteobacteria.</title>
        <authorList>
            <person name="Singleton D.R."/>
            <person name="Dickey A.N."/>
            <person name="Scholl E.H."/>
            <person name="Wright F.A."/>
            <person name="Aitken M.D."/>
        </authorList>
    </citation>
    <scope>NUCLEOTIDE SEQUENCE [LARGE SCALE GENOMIC DNA]</scope>
    <source>
        <strain evidence="5">TR3.2</strain>
    </source>
</reference>
<feature type="region of interest" description="Disordered" evidence="2">
    <location>
        <begin position="258"/>
        <end position="316"/>
    </location>
</feature>
<gene>
    <name evidence="4" type="ORF">PG2T_02900</name>
</gene>
<dbReference type="CDD" id="cd12797">
    <property type="entry name" value="M23_peptidase"/>
    <property type="match status" value="1"/>
</dbReference>
<dbReference type="InterPro" id="IPR050570">
    <property type="entry name" value="Cell_wall_metabolism_enzyme"/>
</dbReference>
<dbReference type="STRING" id="1810504.PG2T_02900"/>
<keyword evidence="5" id="KW-1185">Reference proteome</keyword>
<dbReference type="Proteomes" id="UP000092952">
    <property type="component" value="Chromosome"/>
</dbReference>
<dbReference type="AlphaFoldDB" id="A0A1B1YR60"/>
<dbReference type="Pfam" id="PF01551">
    <property type="entry name" value="Peptidase_M23"/>
    <property type="match status" value="1"/>
</dbReference>
<dbReference type="SUPFAM" id="SSF51261">
    <property type="entry name" value="Duplicated hybrid motif"/>
    <property type="match status" value="1"/>
</dbReference>
<dbReference type="PANTHER" id="PTHR21666:SF270">
    <property type="entry name" value="MUREIN HYDROLASE ACTIVATOR ENVC"/>
    <property type="match status" value="1"/>
</dbReference>
<dbReference type="InterPro" id="IPR011055">
    <property type="entry name" value="Dup_hybrid_motif"/>
</dbReference>
<feature type="compositionally biased region" description="Low complexity" evidence="2">
    <location>
        <begin position="266"/>
        <end position="284"/>
    </location>
</feature>
<organism evidence="4 5">
    <name type="scientific">Immundisolibacter cernigliae</name>
    <dbReference type="NCBI Taxonomy" id="1810504"/>
    <lineage>
        <taxon>Bacteria</taxon>
        <taxon>Pseudomonadati</taxon>
        <taxon>Pseudomonadota</taxon>
        <taxon>Gammaproteobacteria</taxon>
        <taxon>Immundisolibacterales</taxon>
        <taxon>Immundisolibacteraceae</taxon>
        <taxon>Immundisolibacter</taxon>
    </lineage>
</organism>
<evidence type="ECO:0000256" key="2">
    <source>
        <dbReference type="SAM" id="MobiDB-lite"/>
    </source>
</evidence>
<evidence type="ECO:0000313" key="5">
    <source>
        <dbReference type="Proteomes" id="UP000092952"/>
    </source>
</evidence>
<keyword evidence="1" id="KW-0175">Coiled coil</keyword>
<dbReference type="InterPro" id="IPR016047">
    <property type="entry name" value="M23ase_b-sheet_dom"/>
</dbReference>
<feature type="coiled-coil region" evidence="1">
    <location>
        <begin position="71"/>
        <end position="126"/>
    </location>
</feature>
<sequence length="440" mass="47565">MHAASNTLPRPGVVPPLSKPLSAIGLCVLALLAGTAPVAADDAAQAKSRLERLGDELGQVLGTLRQRLVERDSLRSRLAEADRQVAQVNTRLIETERRSAALQRNLDELRAQQAQARARLDVQRQALARSLALAARSGNADRLKLLLNQQDPAALTRQLRYQRAVADAQAARLGDLRRQLDAFQERDAQIAADVAALADQQGDLQQQRTKLAALREERKSLLARAESDVNRGEQRVRAIEQDQRELKDLLTGIARREARAREREQQAQAAVEKAPKAPAGAPSARLPPAGKSPDSAGPPVSATPTPSLPGERFSARRSRLPWPISGQLKARFGTTRESGRTRWDGVVIAARPGSTVRSIHAGKVVYADVLGGYGLLVIVDHGEGYLSLYGYNDAILKRPGQRVAAGEPIASVGDRGNASGVYFEIRHRGRPVNPSAWCGG</sequence>
<evidence type="ECO:0000313" key="4">
    <source>
        <dbReference type="EMBL" id="ANX03241.1"/>
    </source>
</evidence>
<dbReference type="Gene3D" id="6.10.250.3150">
    <property type="match status" value="1"/>
</dbReference>
<name>A0A1B1YR60_9GAMM</name>
<dbReference type="InParanoid" id="A0A1B1YR60"/>
<feature type="coiled-coil region" evidence="1">
    <location>
        <begin position="166"/>
        <end position="249"/>
    </location>
</feature>
<dbReference type="PANTHER" id="PTHR21666">
    <property type="entry name" value="PEPTIDASE-RELATED"/>
    <property type="match status" value="1"/>
</dbReference>